<keyword evidence="1" id="KW-1133">Transmembrane helix</keyword>
<proteinExistence type="predicted"/>
<gene>
    <name evidence="2" type="ORF">S01H4_29285</name>
</gene>
<feature type="transmembrane region" description="Helical" evidence="1">
    <location>
        <begin position="31"/>
        <end position="52"/>
    </location>
</feature>
<accession>X1A8W2</accession>
<evidence type="ECO:0000313" key="2">
    <source>
        <dbReference type="EMBL" id="GAG78134.1"/>
    </source>
</evidence>
<comment type="caution">
    <text evidence="2">The sequence shown here is derived from an EMBL/GenBank/DDBJ whole genome shotgun (WGS) entry which is preliminary data.</text>
</comment>
<keyword evidence="1" id="KW-0812">Transmembrane</keyword>
<protein>
    <submittedName>
        <fullName evidence="2">Uncharacterized protein</fullName>
    </submittedName>
</protein>
<organism evidence="2">
    <name type="scientific">marine sediment metagenome</name>
    <dbReference type="NCBI Taxonomy" id="412755"/>
    <lineage>
        <taxon>unclassified sequences</taxon>
        <taxon>metagenomes</taxon>
        <taxon>ecological metagenomes</taxon>
    </lineage>
</organism>
<name>X1A8W2_9ZZZZ</name>
<feature type="non-terminal residue" evidence="2">
    <location>
        <position position="1"/>
    </location>
</feature>
<sequence length="86" mass="10054">LIGRIYCGYVEWFVSKEVPSDTVFYMPRYSLIWFLIGNAFYYLTAIVLAAVLKDNRAFCKPSYLTPYHMAGIFYPWPGFHCVNLHS</sequence>
<dbReference type="EMBL" id="BART01014883">
    <property type="protein sequence ID" value="GAG78134.1"/>
    <property type="molecule type" value="Genomic_DNA"/>
</dbReference>
<keyword evidence="1" id="KW-0472">Membrane</keyword>
<feature type="non-terminal residue" evidence="2">
    <location>
        <position position="86"/>
    </location>
</feature>
<dbReference type="AlphaFoldDB" id="X1A8W2"/>
<reference evidence="2" key="1">
    <citation type="journal article" date="2014" name="Front. Microbiol.">
        <title>High frequency of phylogenetically diverse reductive dehalogenase-homologous genes in deep subseafloor sedimentary metagenomes.</title>
        <authorList>
            <person name="Kawai M."/>
            <person name="Futagami T."/>
            <person name="Toyoda A."/>
            <person name="Takaki Y."/>
            <person name="Nishi S."/>
            <person name="Hori S."/>
            <person name="Arai W."/>
            <person name="Tsubouchi T."/>
            <person name="Morono Y."/>
            <person name="Uchiyama I."/>
            <person name="Ito T."/>
            <person name="Fujiyama A."/>
            <person name="Inagaki F."/>
            <person name="Takami H."/>
        </authorList>
    </citation>
    <scope>NUCLEOTIDE SEQUENCE</scope>
    <source>
        <strain evidence="2">Expedition CK06-06</strain>
    </source>
</reference>
<evidence type="ECO:0000256" key="1">
    <source>
        <dbReference type="SAM" id="Phobius"/>
    </source>
</evidence>